<dbReference type="EMBL" id="LAZR01009710">
    <property type="protein sequence ID" value="KKM71023.1"/>
    <property type="molecule type" value="Genomic_DNA"/>
</dbReference>
<organism evidence="1">
    <name type="scientific">marine sediment metagenome</name>
    <dbReference type="NCBI Taxonomy" id="412755"/>
    <lineage>
        <taxon>unclassified sequences</taxon>
        <taxon>metagenomes</taxon>
        <taxon>ecological metagenomes</taxon>
    </lineage>
</organism>
<protein>
    <submittedName>
        <fullName evidence="1">Uncharacterized protein</fullName>
    </submittedName>
</protein>
<evidence type="ECO:0000313" key="1">
    <source>
        <dbReference type="EMBL" id="KKM71023.1"/>
    </source>
</evidence>
<accession>A0A0F9JN04</accession>
<comment type="caution">
    <text evidence="1">The sequence shown here is derived from an EMBL/GenBank/DDBJ whole genome shotgun (WGS) entry which is preliminary data.</text>
</comment>
<dbReference type="AlphaFoldDB" id="A0A0F9JN04"/>
<name>A0A0F9JN04_9ZZZZ</name>
<gene>
    <name evidence="1" type="ORF">LCGC14_1434750</name>
</gene>
<proteinExistence type="predicted"/>
<reference evidence="1" key="1">
    <citation type="journal article" date="2015" name="Nature">
        <title>Complex archaea that bridge the gap between prokaryotes and eukaryotes.</title>
        <authorList>
            <person name="Spang A."/>
            <person name="Saw J.H."/>
            <person name="Jorgensen S.L."/>
            <person name="Zaremba-Niedzwiedzka K."/>
            <person name="Martijn J."/>
            <person name="Lind A.E."/>
            <person name="van Eijk R."/>
            <person name="Schleper C."/>
            <person name="Guy L."/>
            <person name="Ettema T.J."/>
        </authorList>
    </citation>
    <scope>NUCLEOTIDE SEQUENCE</scope>
</reference>
<sequence length="50" mass="5925">MSLEELISIERVELYTTKEQIRETYVIANLTLSKLFAEVLRNEKKAYFLS</sequence>